<comment type="similarity">
    <text evidence="1">Belongs to the methyltransferase superfamily. METL family.</text>
</comment>
<dbReference type="GO" id="GO:0008757">
    <property type="term" value="F:S-adenosylmethionine-dependent methyltransferase activity"/>
    <property type="evidence" value="ECO:0007669"/>
    <property type="project" value="InterPro"/>
</dbReference>
<organism evidence="7">
    <name type="scientific">Enterobius vermicularis</name>
    <name type="common">Human pinworm</name>
    <dbReference type="NCBI Taxonomy" id="51028"/>
    <lineage>
        <taxon>Eukaryota</taxon>
        <taxon>Metazoa</taxon>
        <taxon>Ecdysozoa</taxon>
        <taxon>Nematoda</taxon>
        <taxon>Chromadorea</taxon>
        <taxon>Rhabditida</taxon>
        <taxon>Spirurina</taxon>
        <taxon>Oxyuridomorpha</taxon>
        <taxon>Oxyuroidea</taxon>
        <taxon>Oxyuridae</taxon>
        <taxon>Enterobius</taxon>
    </lineage>
</organism>
<dbReference type="AlphaFoldDB" id="A0A0N4V742"/>
<gene>
    <name evidence="5" type="ORF">EVEC_LOCUS5707</name>
</gene>
<dbReference type="InterPro" id="IPR013216">
    <property type="entry name" value="Methyltransf_11"/>
</dbReference>
<evidence type="ECO:0000313" key="5">
    <source>
        <dbReference type="EMBL" id="VDD90956.1"/>
    </source>
</evidence>
<evidence type="ECO:0000256" key="1">
    <source>
        <dbReference type="ARBA" id="ARBA00009725"/>
    </source>
</evidence>
<keyword evidence="3" id="KW-0808">Transferase</keyword>
<dbReference type="WBParaSite" id="EVEC_0000609601-mRNA-1">
    <property type="protein sequence ID" value="EVEC_0000609601-mRNA-1"/>
    <property type="gene ID" value="EVEC_0000609601"/>
</dbReference>
<proteinExistence type="inferred from homology"/>
<dbReference type="PANTHER" id="PTHR22809">
    <property type="entry name" value="METHYLTRANSFERASE-RELATED"/>
    <property type="match status" value="1"/>
</dbReference>
<reference evidence="7" key="1">
    <citation type="submission" date="2017-02" db="UniProtKB">
        <authorList>
            <consortium name="WormBaseParasite"/>
        </authorList>
    </citation>
    <scope>IDENTIFICATION</scope>
</reference>
<dbReference type="Gene3D" id="3.40.50.150">
    <property type="entry name" value="Vaccinia Virus protein VP39"/>
    <property type="match status" value="1"/>
</dbReference>
<dbReference type="SUPFAM" id="SSF53335">
    <property type="entry name" value="S-adenosyl-L-methionine-dependent methyltransferases"/>
    <property type="match status" value="1"/>
</dbReference>
<dbReference type="InterPro" id="IPR026113">
    <property type="entry name" value="METTL2/6/8-like"/>
</dbReference>
<dbReference type="Proteomes" id="UP000274131">
    <property type="component" value="Unassembled WGS sequence"/>
</dbReference>
<reference evidence="5 6" key="2">
    <citation type="submission" date="2018-10" db="EMBL/GenBank/DDBJ databases">
        <authorList>
            <consortium name="Pathogen Informatics"/>
        </authorList>
    </citation>
    <scope>NUCLEOTIDE SEQUENCE [LARGE SCALE GENOMIC DNA]</scope>
</reference>
<evidence type="ECO:0000256" key="3">
    <source>
        <dbReference type="ARBA" id="ARBA00022679"/>
    </source>
</evidence>
<evidence type="ECO:0000313" key="7">
    <source>
        <dbReference type="WBParaSite" id="EVEC_0000609601-mRNA-1"/>
    </source>
</evidence>
<evidence type="ECO:0000256" key="2">
    <source>
        <dbReference type="ARBA" id="ARBA00022603"/>
    </source>
</evidence>
<dbReference type="PANTHER" id="PTHR22809:SF5">
    <property type="entry name" value="TRNA N(3)-METHYLCYTIDINE METHYLTRANSFERASE METTL6"/>
    <property type="match status" value="1"/>
</dbReference>
<protein>
    <submittedName>
        <fullName evidence="7">Methyltransferase-like protein</fullName>
    </submittedName>
</protein>
<keyword evidence="2" id="KW-0489">Methyltransferase</keyword>
<feature type="domain" description="Methyltransferase type 11" evidence="4">
    <location>
        <begin position="12"/>
        <end position="95"/>
    </location>
</feature>
<accession>A0A0N4V742</accession>
<evidence type="ECO:0000313" key="6">
    <source>
        <dbReference type="Proteomes" id="UP000274131"/>
    </source>
</evidence>
<sequence length="178" mass="20775">MLFPVCNEFRWFKFYAFDFSPRAIALMGERAKRLGFSVEVILCDLTAFETIKPLHWPEADITTLVFVLSSISPNNHERAVQNLKKFVRLGGTVIVRDYGFNDHAMLRFGRGSKLGDRFYARQDGTRAFYFDKEELDNLFVNAGFRIEKSECLFRKTINHQKRLSVDRIFVQGVYVRIS</sequence>
<keyword evidence="6" id="KW-1185">Reference proteome</keyword>
<dbReference type="STRING" id="51028.A0A0N4V742"/>
<dbReference type="OrthoDB" id="417697at2759"/>
<dbReference type="InterPro" id="IPR029063">
    <property type="entry name" value="SAM-dependent_MTases_sf"/>
</dbReference>
<dbReference type="GO" id="GO:0008173">
    <property type="term" value="F:RNA methyltransferase activity"/>
    <property type="evidence" value="ECO:0007669"/>
    <property type="project" value="UniProtKB-ARBA"/>
</dbReference>
<dbReference type="GO" id="GO:0032259">
    <property type="term" value="P:methylation"/>
    <property type="evidence" value="ECO:0007669"/>
    <property type="project" value="UniProtKB-KW"/>
</dbReference>
<name>A0A0N4V742_ENTVE</name>
<dbReference type="Pfam" id="PF08241">
    <property type="entry name" value="Methyltransf_11"/>
    <property type="match status" value="1"/>
</dbReference>
<evidence type="ECO:0000259" key="4">
    <source>
        <dbReference type="Pfam" id="PF08241"/>
    </source>
</evidence>
<dbReference type="EMBL" id="UXUI01008241">
    <property type="protein sequence ID" value="VDD90956.1"/>
    <property type="molecule type" value="Genomic_DNA"/>
</dbReference>